<sequence length="798" mass="90181">MNGIHHNDNKNHDFEKMYPRCLGRMTDLFELNILVPRNTLLNDKPHIGGSPLSRSRSDGSRTSPSSHSQEEREISNRKSKVTLMKTLIAQEMSAEVDPRQDPPNLLTKLTGIDAPPQQKWQQSPKSLRKGRYEEEAITYARKMNFVREKFIEAKRLSMDEKLRQSKQFQEAFDVLNSSKDLFLKCLQEPKSTFTRSVETNRITVLRPSKVAANINELSRERYVDEKQIKRGILRRNNLGENATQPTRIVVLKPSPGKLHNIVKSVGPVQSNLPNVLLSEEFLRDGEDGECRESRKVAKAITQQMREKLGNSSVFSNGYVGDESSFSKSEIECAMSPVSRKSWDYGDRICNPYASASIARASYSPQSSVCKEAKKRLSERWAAMASTSGSCREQRHFGSGSSTLGDMLALLDEHKNSDPRLVSAEQREEETVDYSPRNLMRSKSVPVSSEFGIRVNLDSSVLDESKPESLNEDRKERSAQSSLRGKVSSLFFSMNKKSSKNKSLVSETRDEINCYKTESPLEANLIGQLGMMSGEAGWAVAEPISLENHDQPSPISVLDPPLAGKEHLAKVFSHYIKPHDQCGIERSLNFIGPSLIDKSPSIRSIERTLSWDNSFPTSPSHPTNESSTTQKLDEERKWFFLVKTLLSVAGLQDEAQPNSALPRWHSPESLLDPSLRGTYINDINEKQWQKRCTQKLVFYCVNEVLIEIAGCESYSCRRAIWAGNCMLDLVWARVKISFYSQEKCVAGDDDLLVERVVKKEVAGKGWKGNFRSEMDNLMKEIGGELLEELVQETVVEYYD</sequence>
<feature type="region of interest" description="Disordered" evidence="1">
    <location>
        <begin position="461"/>
        <end position="481"/>
    </location>
</feature>
<dbReference type="InterPro" id="IPR025486">
    <property type="entry name" value="DUF4378"/>
</dbReference>
<dbReference type="PANTHER" id="PTHR46634:SF3">
    <property type="entry name" value="M REDUCTASE II SUBUNIT GAMMA, PUTATIVE (DUF3741)-RELATED"/>
    <property type="match status" value="1"/>
</dbReference>
<accession>A0ABD3DW11</accession>
<evidence type="ECO:0008006" key="6">
    <source>
        <dbReference type="Google" id="ProtNLM"/>
    </source>
</evidence>
<gene>
    <name evidence="4" type="ORF">CASFOL_010235</name>
</gene>
<evidence type="ECO:0000259" key="2">
    <source>
        <dbReference type="Pfam" id="PF12552"/>
    </source>
</evidence>
<feature type="region of interest" description="Disordered" evidence="1">
    <location>
        <begin position="40"/>
        <end position="78"/>
    </location>
</feature>
<dbReference type="PANTHER" id="PTHR46634">
    <property type="entry name" value="M REDUCTASE II SUBUNIT GAMMA, PUTATIVE (DUF3741)-RELATED"/>
    <property type="match status" value="1"/>
</dbReference>
<dbReference type="Pfam" id="PF12552">
    <property type="entry name" value="DUF3741"/>
    <property type="match status" value="1"/>
</dbReference>
<protein>
    <recommendedName>
        <fullName evidence="6">DUF4378 domain-containing protein</fullName>
    </recommendedName>
</protein>
<proteinExistence type="predicted"/>
<evidence type="ECO:0000313" key="4">
    <source>
        <dbReference type="EMBL" id="KAL3645055.1"/>
    </source>
</evidence>
<comment type="caution">
    <text evidence="4">The sequence shown here is derived from an EMBL/GenBank/DDBJ whole genome shotgun (WGS) entry which is preliminary data.</text>
</comment>
<evidence type="ECO:0000259" key="3">
    <source>
        <dbReference type="Pfam" id="PF14309"/>
    </source>
</evidence>
<evidence type="ECO:0000313" key="5">
    <source>
        <dbReference type="Proteomes" id="UP001632038"/>
    </source>
</evidence>
<feature type="compositionally biased region" description="Basic and acidic residues" evidence="1">
    <location>
        <begin position="462"/>
        <end position="477"/>
    </location>
</feature>
<dbReference type="Pfam" id="PF14309">
    <property type="entry name" value="DUF4378"/>
    <property type="match status" value="1"/>
</dbReference>
<name>A0ABD3DW11_9LAMI</name>
<feature type="domain" description="DUF3741" evidence="2">
    <location>
        <begin position="147"/>
        <end position="191"/>
    </location>
</feature>
<feature type="domain" description="DUF4378" evidence="3">
    <location>
        <begin position="638"/>
        <end position="791"/>
    </location>
</feature>
<evidence type="ECO:0000256" key="1">
    <source>
        <dbReference type="SAM" id="MobiDB-lite"/>
    </source>
</evidence>
<dbReference type="AlphaFoldDB" id="A0ABD3DW11"/>
<dbReference type="EMBL" id="JAVIJP010000013">
    <property type="protein sequence ID" value="KAL3645055.1"/>
    <property type="molecule type" value="Genomic_DNA"/>
</dbReference>
<dbReference type="Proteomes" id="UP001632038">
    <property type="component" value="Unassembled WGS sequence"/>
</dbReference>
<keyword evidence="5" id="KW-1185">Reference proteome</keyword>
<reference evidence="5" key="1">
    <citation type="journal article" date="2024" name="IScience">
        <title>Strigolactones Initiate the Formation of Haustorium-like Structures in Castilleja.</title>
        <authorList>
            <person name="Buerger M."/>
            <person name="Peterson D."/>
            <person name="Chory J."/>
        </authorList>
    </citation>
    <scope>NUCLEOTIDE SEQUENCE [LARGE SCALE GENOMIC DNA]</scope>
</reference>
<dbReference type="InterPro" id="IPR022212">
    <property type="entry name" value="DUF3741"/>
</dbReference>
<organism evidence="4 5">
    <name type="scientific">Castilleja foliolosa</name>
    <dbReference type="NCBI Taxonomy" id="1961234"/>
    <lineage>
        <taxon>Eukaryota</taxon>
        <taxon>Viridiplantae</taxon>
        <taxon>Streptophyta</taxon>
        <taxon>Embryophyta</taxon>
        <taxon>Tracheophyta</taxon>
        <taxon>Spermatophyta</taxon>
        <taxon>Magnoliopsida</taxon>
        <taxon>eudicotyledons</taxon>
        <taxon>Gunneridae</taxon>
        <taxon>Pentapetalae</taxon>
        <taxon>asterids</taxon>
        <taxon>lamiids</taxon>
        <taxon>Lamiales</taxon>
        <taxon>Orobanchaceae</taxon>
        <taxon>Pedicularideae</taxon>
        <taxon>Castillejinae</taxon>
        <taxon>Castilleja</taxon>
    </lineage>
</organism>